<accession>A0A916J367</accession>
<comment type="caution">
    <text evidence="1">The sequence shown here is derived from an EMBL/GenBank/DDBJ whole genome shotgun (WGS) entry which is preliminary data.</text>
</comment>
<organism evidence="1 2">
    <name type="scientific">Georgfuchsia toluolica</name>
    <dbReference type="NCBI Taxonomy" id="424218"/>
    <lineage>
        <taxon>Bacteria</taxon>
        <taxon>Pseudomonadati</taxon>
        <taxon>Pseudomonadota</taxon>
        <taxon>Betaproteobacteria</taxon>
        <taxon>Nitrosomonadales</taxon>
        <taxon>Sterolibacteriaceae</taxon>
        <taxon>Georgfuchsia</taxon>
    </lineage>
</organism>
<gene>
    <name evidence="1" type="ORF">GTOL_11008</name>
</gene>
<proteinExistence type="predicted"/>
<protein>
    <submittedName>
        <fullName evidence="1">Uncharacterized protein</fullName>
    </submittedName>
</protein>
<dbReference type="AlphaFoldDB" id="A0A916J367"/>
<dbReference type="Proteomes" id="UP000742786">
    <property type="component" value="Unassembled WGS sequence"/>
</dbReference>
<reference evidence="1" key="1">
    <citation type="submission" date="2021-04" db="EMBL/GenBank/DDBJ databases">
        <authorList>
            <person name="Hornung B."/>
        </authorList>
    </citation>
    <scope>NUCLEOTIDE SEQUENCE</scope>
    <source>
        <strain evidence="1">G5G6</strain>
    </source>
</reference>
<dbReference type="EMBL" id="CAJQUM010000001">
    <property type="protein sequence ID" value="CAG4883126.1"/>
    <property type="molecule type" value="Genomic_DNA"/>
</dbReference>
<evidence type="ECO:0000313" key="1">
    <source>
        <dbReference type="EMBL" id="CAG4883126.1"/>
    </source>
</evidence>
<sequence>MFVEIDLLSHPPERIFRLRIQLSVYLRVDIPFPSSQLNINLKITIDVTGQCERRCRYSD</sequence>
<keyword evidence="2" id="KW-1185">Reference proteome</keyword>
<evidence type="ECO:0000313" key="2">
    <source>
        <dbReference type="Proteomes" id="UP000742786"/>
    </source>
</evidence>
<name>A0A916J367_9PROT</name>